<reference evidence="4" key="1">
    <citation type="submission" date="2020-02" db="EMBL/GenBank/DDBJ databases">
        <title>Streptomyces sp. ASO4wet.</title>
        <authorList>
            <person name="Risdian C."/>
            <person name="Landwehr W."/>
            <person name="Schupp P."/>
            <person name="Wink J."/>
        </authorList>
    </citation>
    <scope>NUCLEOTIDE SEQUENCE [LARGE SCALE GENOMIC DNA]</scope>
    <source>
        <strain evidence="4">ASO4wet</strain>
    </source>
</reference>
<proteinExistence type="predicted"/>
<gene>
    <name evidence="3" type="ORF">G4Z16_17205</name>
</gene>
<feature type="compositionally biased region" description="Low complexity" evidence="1">
    <location>
        <begin position="29"/>
        <end position="45"/>
    </location>
</feature>
<name>A0A7T1T7K5_9ACTN</name>
<keyword evidence="2" id="KW-0732">Signal</keyword>
<feature type="signal peptide" evidence="2">
    <location>
        <begin position="1"/>
        <end position="17"/>
    </location>
</feature>
<dbReference type="EMBL" id="CP048882">
    <property type="protein sequence ID" value="QPP07851.1"/>
    <property type="molecule type" value="Genomic_DNA"/>
</dbReference>
<organism evidence="3 4">
    <name type="scientific">Streptomyces bathyalis</name>
    <dbReference type="NCBI Taxonomy" id="2710756"/>
    <lineage>
        <taxon>Bacteria</taxon>
        <taxon>Bacillati</taxon>
        <taxon>Actinomycetota</taxon>
        <taxon>Actinomycetes</taxon>
        <taxon>Kitasatosporales</taxon>
        <taxon>Streptomycetaceae</taxon>
        <taxon>Streptomyces</taxon>
    </lineage>
</organism>
<evidence type="ECO:0000313" key="3">
    <source>
        <dbReference type="EMBL" id="QPP07851.1"/>
    </source>
</evidence>
<feature type="chain" id="PRO_5032869470" evidence="2">
    <location>
        <begin position="18"/>
        <end position="172"/>
    </location>
</feature>
<accession>A0A7T1T7K5</accession>
<evidence type="ECO:0000313" key="4">
    <source>
        <dbReference type="Proteomes" id="UP000595046"/>
    </source>
</evidence>
<keyword evidence="4" id="KW-1185">Reference proteome</keyword>
<evidence type="ECO:0000256" key="1">
    <source>
        <dbReference type="SAM" id="MobiDB-lite"/>
    </source>
</evidence>
<dbReference type="AlphaFoldDB" id="A0A7T1T7K5"/>
<dbReference type="KEGG" id="sbat:G4Z16_17205"/>
<evidence type="ECO:0000256" key="2">
    <source>
        <dbReference type="SAM" id="SignalP"/>
    </source>
</evidence>
<dbReference type="RefSeq" id="WP_197351658.1">
    <property type="nucleotide sequence ID" value="NZ_CP048882.1"/>
</dbReference>
<sequence length="172" mass="17702">MAGTLITGLLIASPAAAQGSTPADPAAGSVKSAPVKPVPPNSANSKTSKVAKTPAKGLSGHEKRQHQKVVRAVVREDASLVRGQSFGAASSSRVSSLIGTYQVCFKVPVTNGTYTASIGLPGNSGDSDPGEITVVGRADTRNCLFIQTYNSAGALADRGFHVVVAYSHDRRR</sequence>
<protein>
    <submittedName>
        <fullName evidence="3">Uncharacterized protein</fullName>
    </submittedName>
</protein>
<dbReference type="Proteomes" id="UP000595046">
    <property type="component" value="Chromosome"/>
</dbReference>
<feature type="region of interest" description="Disordered" evidence="1">
    <location>
        <begin position="17"/>
        <end position="67"/>
    </location>
</feature>